<evidence type="ECO:0000256" key="3">
    <source>
        <dbReference type="ARBA" id="ARBA00022842"/>
    </source>
</evidence>
<dbReference type="PANTHER" id="PTHR43046">
    <property type="entry name" value="GDP-MANNOSE MANNOSYL HYDROLASE"/>
    <property type="match status" value="1"/>
</dbReference>
<keyword evidence="2" id="KW-0378">Hydrolase</keyword>
<evidence type="ECO:0000256" key="2">
    <source>
        <dbReference type="ARBA" id="ARBA00022801"/>
    </source>
</evidence>
<feature type="domain" description="Nudix hydrolase" evidence="5">
    <location>
        <begin position="29"/>
        <end position="168"/>
    </location>
</feature>
<name>A0ABW2WNQ7_9ACTN</name>
<evidence type="ECO:0000313" key="7">
    <source>
        <dbReference type="Proteomes" id="UP001596915"/>
    </source>
</evidence>
<keyword evidence="7" id="KW-1185">Reference proteome</keyword>
<protein>
    <submittedName>
        <fullName evidence="6">NUDIX domain-containing protein</fullName>
    </submittedName>
</protein>
<dbReference type="Proteomes" id="UP001596915">
    <property type="component" value="Unassembled WGS sequence"/>
</dbReference>
<organism evidence="6 7">
    <name type="scientific">Streptomyces sanglieri</name>
    <dbReference type="NCBI Taxonomy" id="193460"/>
    <lineage>
        <taxon>Bacteria</taxon>
        <taxon>Bacillati</taxon>
        <taxon>Actinomycetota</taxon>
        <taxon>Actinomycetes</taxon>
        <taxon>Kitasatosporales</taxon>
        <taxon>Streptomycetaceae</taxon>
        <taxon>Streptomyces</taxon>
    </lineage>
</organism>
<proteinExistence type="predicted"/>
<evidence type="ECO:0000313" key="6">
    <source>
        <dbReference type="EMBL" id="MFD0623107.1"/>
    </source>
</evidence>
<comment type="caution">
    <text evidence="6">The sequence shown here is derived from an EMBL/GenBank/DDBJ whole genome shotgun (WGS) entry which is preliminary data.</text>
</comment>
<dbReference type="InterPro" id="IPR020084">
    <property type="entry name" value="NUDIX_hydrolase_CS"/>
</dbReference>
<evidence type="ECO:0000259" key="5">
    <source>
        <dbReference type="PROSITE" id="PS51462"/>
    </source>
</evidence>
<dbReference type="InterPro" id="IPR015797">
    <property type="entry name" value="NUDIX_hydrolase-like_dom_sf"/>
</dbReference>
<dbReference type="EMBL" id="JBHTGL010000008">
    <property type="protein sequence ID" value="MFD0623107.1"/>
    <property type="molecule type" value="Genomic_DNA"/>
</dbReference>
<dbReference type="PANTHER" id="PTHR43046:SF12">
    <property type="entry name" value="GDP-MANNOSE MANNOSYL HYDROLASE"/>
    <property type="match status" value="1"/>
</dbReference>
<sequence>MNTPTHGDAAAEPEQPKTSQEEYARSRHAVWLGAAALMTDELGRVLLVKPTYRRQWLLPGGGAEPGEGPGQVFRREVHEELGLLRTPGEVLAVNWVAPGHPDVAADLPFPGEVRYVLDGGTLTEQDIEALRLPADELHGYEFLDSRAAAERMIPVDAQLMLAALRARLSGTTAHLDGGRHVGAVPPLDLHEVHTRPRDGRDWPWHPDRVPDRLPVPQAWGWLFAPDGRVVLVIDPADPLAMLPGGTVEATDTSPEAALVREAVEEAQLTLAPGRVERLGWVHDATGDVYGGIGECARLRLAAPITGVGPSTIDPASGRRFARLLAAPEQAAALLGWGDQGYQQAAQSARLAHERWGIPLAVPSPITEIPAEGIGW</sequence>
<dbReference type="Pfam" id="PF00293">
    <property type="entry name" value="NUDIX"/>
    <property type="match status" value="2"/>
</dbReference>
<comment type="cofactor">
    <cofactor evidence="1">
        <name>Mg(2+)</name>
        <dbReference type="ChEBI" id="CHEBI:18420"/>
    </cofactor>
</comment>
<dbReference type="PROSITE" id="PS00893">
    <property type="entry name" value="NUDIX_BOX"/>
    <property type="match status" value="1"/>
</dbReference>
<gene>
    <name evidence="6" type="ORF">ACFQ2K_10100</name>
</gene>
<reference evidence="7" key="1">
    <citation type="journal article" date="2019" name="Int. J. Syst. Evol. Microbiol.">
        <title>The Global Catalogue of Microorganisms (GCM) 10K type strain sequencing project: providing services to taxonomists for standard genome sequencing and annotation.</title>
        <authorList>
            <consortium name="The Broad Institute Genomics Platform"/>
            <consortium name="The Broad Institute Genome Sequencing Center for Infectious Disease"/>
            <person name="Wu L."/>
            <person name="Ma J."/>
        </authorList>
    </citation>
    <scope>NUCLEOTIDE SEQUENCE [LARGE SCALE GENOMIC DNA]</scope>
    <source>
        <strain evidence="7">JCM 12607</strain>
    </source>
</reference>
<dbReference type="SUPFAM" id="SSF55811">
    <property type="entry name" value="Nudix"/>
    <property type="match status" value="2"/>
</dbReference>
<dbReference type="Gene3D" id="3.90.79.10">
    <property type="entry name" value="Nucleoside Triphosphate Pyrophosphohydrolase"/>
    <property type="match status" value="2"/>
</dbReference>
<dbReference type="PROSITE" id="PS51462">
    <property type="entry name" value="NUDIX"/>
    <property type="match status" value="1"/>
</dbReference>
<keyword evidence="3" id="KW-0460">Magnesium</keyword>
<evidence type="ECO:0000256" key="4">
    <source>
        <dbReference type="SAM" id="MobiDB-lite"/>
    </source>
</evidence>
<feature type="region of interest" description="Disordered" evidence="4">
    <location>
        <begin position="1"/>
        <end position="23"/>
    </location>
</feature>
<accession>A0ABW2WNQ7</accession>
<dbReference type="InterPro" id="IPR000086">
    <property type="entry name" value="NUDIX_hydrolase_dom"/>
</dbReference>
<evidence type="ECO:0000256" key="1">
    <source>
        <dbReference type="ARBA" id="ARBA00001946"/>
    </source>
</evidence>